<dbReference type="KEGG" id="slom:PXH66_21050"/>
<dbReference type="Proteomes" id="UP001218638">
    <property type="component" value="Chromosome"/>
</dbReference>
<gene>
    <name evidence="1" type="ORF">PXH66_21050</name>
</gene>
<sequence length="189" mass="20993">MKLWRITLWAIFGFILADARAQTIRPESVETELGEALGFQLYRFEAELAADEVLVVEHRTENVGKETLVIQTIQRPSGSNSSYQITLVDSGASHPSLRGTTMLRYPGHESFIENRRLAQTESGADLTFKFAEDFGNAFVLIHHWSAWVESYEKARDRLGGLPALKPGAGWSSNKLIAHSTPSESATDAE</sequence>
<proteinExistence type="predicted"/>
<evidence type="ECO:0000313" key="2">
    <source>
        <dbReference type="Proteomes" id="UP001218638"/>
    </source>
</evidence>
<name>A0AAE9ZWR4_9BACT</name>
<dbReference type="RefSeq" id="WP_330931894.1">
    <property type="nucleotide sequence ID" value="NZ_CP119075.1"/>
</dbReference>
<reference evidence="1" key="1">
    <citation type="submission" date="2023-03" db="EMBL/GenBank/DDBJ databases">
        <title>Lomoglobus Profundus gen. nov., sp. nov., a novel member of the phylum Verrucomicrobia, isolated from deep-marine sediment of South China Sea.</title>
        <authorList>
            <person name="Ahmad T."/>
            <person name="Ishaq S.E."/>
            <person name="Wang F."/>
        </authorList>
    </citation>
    <scope>NUCLEOTIDE SEQUENCE</scope>
    <source>
        <strain evidence="1">LMO-M01</strain>
    </source>
</reference>
<dbReference type="AlphaFoldDB" id="A0AAE9ZWR4"/>
<protein>
    <submittedName>
        <fullName evidence="1">Uncharacterized protein</fullName>
    </submittedName>
</protein>
<dbReference type="EMBL" id="CP119075">
    <property type="protein sequence ID" value="WED64841.1"/>
    <property type="molecule type" value="Genomic_DNA"/>
</dbReference>
<evidence type="ECO:0000313" key="1">
    <source>
        <dbReference type="EMBL" id="WED64841.1"/>
    </source>
</evidence>
<organism evidence="1 2">
    <name type="scientific">Synoicihabitans lomoniglobus</name>
    <dbReference type="NCBI Taxonomy" id="2909285"/>
    <lineage>
        <taxon>Bacteria</taxon>
        <taxon>Pseudomonadati</taxon>
        <taxon>Verrucomicrobiota</taxon>
        <taxon>Opitutia</taxon>
        <taxon>Opitutales</taxon>
        <taxon>Opitutaceae</taxon>
        <taxon>Synoicihabitans</taxon>
    </lineage>
</organism>
<keyword evidence="2" id="KW-1185">Reference proteome</keyword>
<accession>A0AAE9ZWR4</accession>